<feature type="compositionally biased region" description="Polar residues" evidence="12">
    <location>
        <begin position="250"/>
        <end position="272"/>
    </location>
</feature>
<feature type="compositionally biased region" description="Low complexity" evidence="12">
    <location>
        <begin position="281"/>
        <end position="291"/>
    </location>
</feature>
<name>A0ABD0TP44_LOXSC</name>
<reference evidence="14 15" key="1">
    <citation type="submission" date="2024-06" db="EMBL/GenBank/DDBJ databases">
        <title>A chromosome-level genome assembly of beet webworm, Loxostege sticticalis.</title>
        <authorList>
            <person name="Zhang Y."/>
        </authorList>
    </citation>
    <scope>NUCLEOTIDE SEQUENCE [LARGE SCALE GENOMIC DNA]</scope>
    <source>
        <strain evidence="14">AQ028</strain>
        <tissue evidence="14">Male pupae</tissue>
    </source>
</reference>
<organism evidence="14 15">
    <name type="scientific">Loxostege sticticalis</name>
    <name type="common">Beet webworm moth</name>
    <dbReference type="NCBI Taxonomy" id="481309"/>
    <lineage>
        <taxon>Eukaryota</taxon>
        <taxon>Metazoa</taxon>
        <taxon>Ecdysozoa</taxon>
        <taxon>Arthropoda</taxon>
        <taxon>Hexapoda</taxon>
        <taxon>Insecta</taxon>
        <taxon>Pterygota</taxon>
        <taxon>Neoptera</taxon>
        <taxon>Endopterygota</taxon>
        <taxon>Lepidoptera</taxon>
        <taxon>Glossata</taxon>
        <taxon>Ditrysia</taxon>
        <taxon>Pyraloidea</taxon>
        <taxon>Crambidae</taxon>
        <taxon>Pyraustinae</taxon>
        <taxon>Loxostege</taxon>
    </lineage>
</organism>
<gene>
    <name evidence="14" type="ORF">ABMA28_006972</name>
</gene>
<dbReference type="Proteomes" id="UP001549921">
    <property type="component" value="Unassembled WGS sequence"/>
</dbReference>
<evidence type="ECO:0000259" key="13">
    <source>
        <dbReference type="PROSITE" id="PS51959"/>
    </source>
</evidence>
<comment type="cofactor">
    <cofactor evidence="1 11">
        <name>Mn(2+)</name>
        <dbReference type="ChEBI" id="CHEBI:29035"/>
    </cofactor>
</comment>
<dbReference type="AlphaFoldDB" id="A0ABD0TP44"/>
<comment type="caution">
    <text evidence="14">The sequence shown here is derived from an EMBL/GenBank/DDBJ whole genome shotgun (WGS) entry which is preliminary data.</text>
</comment>
<evidence type="ECO:0000256" key="4">
    <source>
        <dbReference type="ARBA" id="ARBA00022722"/>
    </source>
</evidence>
<feature type="compositionally biased region" description="Polar residues" evidence="12">
    <location>
        <begin position="110"/>
        <end position="145"/>
    </location>
</feature>
<dbReference type="Pfam" id="PF09412">
    <property type="entry name" value="XendoU"/>
    <property type="match status" value="1"/>
</dbReference>
<dbReference type="PANTHER" id="PTHR12439">
    <property type="entry name" value="PLACENTAL PROTEIN 11-RELATED"/>
    <property type="match status" value="1"/>
</dbReference>
<keyword evidence="5 11" id="KW-0479">Metal-binding</keyword>
<keyword evidence="6 11" id="KW-0255">Endonuclease</keyword>
<evidence type="ECO:0000313" key="15">
    <source>
        <dbReference type="Proteomes" id="UP001549921"/>
    </source>
</evidence>
<evidence type="ECO:0000256" key="11">
    <source>
        <dbReference type="RuleBase" id="RU367085"/>
    </source>
</evidence>
<evidence type="ECO:0000256" key="5">
    <source>
        <dbReference type="ARBA" id="ARBA00022723"/>
    </source>
</evidence>
<accession>A0ABD0TP44</accession>
<comment type="subunit">
    <text evidence="3 11">Monomer.</text>
</comment>
<evidence type="ECO:0000256" key="12">
    <source>
        <dbReference type="SAM" id="MobiDB-lite"/>
    </source>
</evidence>
<dbReference type="GO" id="GO:0016787">
    <property type="term" value="F:hydrolase activity"/>
    <property type="evidence" value="ECO:0007669"/>
    <property type="project" value="UniProtKB-KW"/>
</dbReference>
<feature type="compositionally biased region" description="Polar residues" evidence="12">
    <location>
        <begin position="230"/>
        <end position="240"/>
    </location>
</feature>
<proteinExistence type="inferred from homology"/>
<keyword evidence="9 11" id="KW-0464">Manganese</keyword>
<keyword evidence="11" id="KW-0732">Signal</keyword>
<keyword evidence="8 11" id="KW-0694">RNA-binding</keyword>
<evidence type="ECO:0000256" key="9">
    <source>
        <dbReference type="ARBA" id="ARBA00023211"/>
    </source>
</evidence>
<dbReference type="InterPro" id="IPR039787">
    <property type="entry name" value="ENDOU"/>
</dbReference>
<dbReference type="PANTHER" id="PTHR12439:SF42">
    <property type="entry name" value="ENDORIBONUCLEASE-RELATED"/>
    <property type="match status" value="1"/>
</dbReference>
<keyword evidence="4 11" id="KW-0540">Nuclease</keyword>
<feature type="region of interest" description="Disordered" evidence="12">
    <location>
        <begin position="41"/>
        <end position="147"/>
    </location>
</feature>
<dbReference type="EMBL" id="JBEDNZ010000002">
    <property type="protein sequence ID" value="KAL0851101.1"/>
    <property type="molecule type" value="Genomic_DNA"/>
</dbReference>
<evidence type="ECO:0000313" key="14">
    <source>
        <dbReference type="EMBL" id="KAL0851101.1"/>
    </source>
</evidence>
<sequence length="556" mass="61774">MKMRRLVVILLIVLVVHQQDALEQNRQRFNPNTDFLLHEAGSVPGSTSPPKRDYVAPMRPTTKRDDFPPLGSTSSTQTTARTLTSQLPNRVTQSSGKRDYVAANFPSLPSPSQTHGFPSLGSTFSTQTTARSLTSPLPNRVTQSSGKRDYVATNFPALPSPTNTQSGTGKVKDLVNFYDSKNTQQNVPQKVPSYSSILNGKNQGTTSKILPVTQSTPKVVPNQTPKPLSFSSIVAGSNRPTVVPSGATARPSTTSTQSKPTNTFNQASTSRPNVLPSALANNNNQGSNGNNPTDLELQTLSEELLKRDTNNAAKYVTINYQEKTTSQSTEDKAPLPLLTISPEAWNIPTIEKFVPLLDNYERDTLVNEYVTPQERNEENAFMDAIMSTSVIRYLMNFLKDKGYVTPDPRQQRDFLKQLWFGLYSRGKGKLSSSGFEHSFVSELKNGQVSGLHNWIYFSKEEQANRLNYLGYLKYTQLNDKGAVVKLHFNQQGVDKPVDSLFIGTSPELEIALYTLCFLTRIDDECNIKLAGKDVKINAYKFRYRSKNYIGSAYPQI</sequence>
<keyword evidence="10" id="KW-0456">Lyase</keyword>
<evidence type="ECO:0000256" key="7">
    <source>
        <dbReference type="ARBA" id="ARBA00022801"/>
    </source>
</evidence>
<evidence type="ECO:0000256" key="6">
    <source>
        <dbReference type="ARBA" id="ARBA00022759"/>
    </source>
</evidence>
<evidence type="ECO:0000256" key="3">
    <source>
        <dbReference type="ARBA" id="ARBA00011245"/>
    </source>
</evidence>
<feature type="domain" description="EndoU" evidence="13">
    <location>
        <begin position="293"/>
        <end position="556"/>
    </location>
</feature>
<evidence type="ECO:0000256" key="2">
    <source>
        <dbReference type="ARBA" id="ARBA00010168"/>
    </source>
</evidence>
<dbReference type="SUPFAM" id="SSF142877">
    <property type="entry name" value="EndoU-like"/>
    <property type="match status" value="1"/>
</dbReference>
<feature type="signal peptide" evidence="11">
    <location>
        <begin position="1"/>
        <end position="21"/>
    </location>
</feature>
<evidence type="ECO:0000256" key="10">
    <source>
        <dbReference type="ARBA" id="ARBA00023239"/>
    </source>
</evidence>
<dbReference type="InterPro" id="IPR037227">
    <property type="entry name" value="EndoU-like"/>
</dbReference>
<keyword evidence="7 11" id="KW-0378">Hydrolase</keyword>
<dbReference type="GO" id="GO:0046872">
    <property type="term" value="F:metal ion binding"/>
    <property type="evidence" value="ECO:0007669"/>
    <property type="project" value="UniProtKB-UniRule"/>
</dbReference>
<dbReference type="GO" id="GO:0003723">
    <property type="term" value="F:RNA binding"/>
    <property type="evidence" value="ECO:0007669"/>
    <property type="project" value="UniProtKB-UniRule"/>
</dbReference>
<dbReference type="PROSITE" id="PS51959">
    <property type="entry name" value="ENDOU"/>
    <property type="match status" value="1"/>
</dbReference>
<comment type="similarity">
    <text evidence="2 11">Belongs to the ENDOU family.</text>
</comment>
<feature type="region of interest" description="Disordered" evidence="12">
    <location>
        <begin position="230"/>
        <end position="294"/>
    </location>
</feature>
<feature type="compositionally biased region" description="Low complexity" evidence="12">
    <location>
        <begin position="72"/>
        <end position="87"/>
    </location>
</feature>
<dbReference type="GO" id="GO:0004521">
    <property type="term" value="F:RNA endonuclease activity"/>
    <property type="evidence" value="ECO:0007669"/>
    <property type="project" value="UniProtKB-UniRule"/>
</dbReference>
<dbReference type="InterPro" id="IPR018998">
    <property type="entry name" value="EndoU_C"/>
</dbReference>
<dbReference type="CDD" id="cd21159">
    <property type="entry name" value="XendoU"/>
    <property type="match status" value="1"/>
</dbReference>
<evidence type="ECO:0000256" key="1">
    <source>
        <dbReference type="ARBA" id="ARBA00001936"/>
    </source>
</evidence>
<evidence type="ECO:0000256" key="8">
    <source>
        <dbReference type="ARBA" id="ARBA00022884"/>
    </source>
</evidence>
<protein>
    <recommendedName>
        <fullName evidence="13">EndoU domain-containing protein</fullName>
    </recommendedName>
</protein>
<feature type="chain" id="PRO_5044530552" description="EndoU domain-containing protein" evidence="11">
    <location>
        <begin position="22"/>
        <end position="556"/>
    </location>
</feature>
<dbReference type="GO" id="GO:0016829">
    <property type="term" value="F:lyase activity"/>
    <property type="evidence" value="ECO:0007669"/>
    <property type="project" value="UniProtKB-KW"/>
</dbReference>